<evidence type="ECO:0000313" key="4">
    <source>
        <dbReference type="Proteomes" id="UP001187192"/>
    </source>
</evidence>
<feature type="region of interest" description="Disordered" evidence="1">
    <location>
        <begin position="380"/>
        <end position="399"/>
    </location>
</feature>
<evidence type="ECO:0000256" key="1">
    <source>
        <dbReference type="SAM" id="MobiDB-lite"/>
    </source>
</evidence>
<keyword evidence="4" id="KW-1185">Reference proteome</keyword>
<dbReference type="EMBL" id="BTGU01004676">
    <property type="protein sequence ID" value="GMN30580.1"/>
    <property type="molecule type" value="Genomic_DNA"/>
</dbReference>
<dbReference type="Proteomes" id="UP001187192">
    <property type="component" value="Unassembled WGS sequence"/>
</dbReference>
<gene>
    <name evidence="2" type="ORF">TIFTF001_046435</name>
    <name evidence="3" type="ORF">TIFTF001_046436</name>
</gene>
<evidence type="ECO:0000313" key="3">
    <source>
        <dbReference type="EMBL" id="GMN30580.1"/>
    </source>
</evidence>
<proteinExistence type="predicted"/>
<accession>A0AA87Z8J9</accession>
<feature type="compositionally biased region" description="Basic and acidic residues" evidence="1">
    <location>
        <begin position="380"/>
        <end position="390"/>
    </location>
</feature>
<dbReference type="PANTHER" id="PTHR37722">
    <property type="entry name" value="OS01G0167700 PROTEIN"/>
    <property type="match status" value="1"/>
</dbReference>
<dbReference type="EMBL" id="BTGU01004675">
    <property type="protein sequence ID" value="GMN30562.1"/>
    <property type="molecule type" value="Genomic_DNA"/>
</dbReference>
<protein>
    <submittedName>
        <fullName evidence="2">Uncharacterized protein</fullName>
    </submittedName>
</protein>
<evidence type="ECO:0000313" key="2">
    <source>
        <dbReference type="EMBL" id="GMN30562.1"/>
    </source>
</evidence>
<reference evidence="2" key="1">
    <citation type="submission" date="2023-07" db="EMBL/GenBank/DDBJ databases">
        <title>draft genome sequence of fig (Ficus carica).</title>
        <authorList>
            <person name="Takahashi T."/>
            <person name="Nishimura K."/>
        </authorList>
    </citation>
    <scope>NUCLEOTIDE SEQUENCE</scope>
</reference>
<name>A0AA87Z8J9_FICCA</name>
<comment type="caution">
    <text evidence="2">The sequence shown here is derived from an EMBL/GenBank/DDBJ whole genome shotgun (WGS) entry which is preliminary data.</text>
</comment>
<sequence length="435" mass="49524">MEKLQSRTSMQKRENRSLDVISLLTLSTMAQECKSACPNRRKNQGINGPKMGFDITNHSSEILSDIVVPTNSVQSKERRIPCSFLVNSASPNKISSSSPDCYKNVAGGANSKPDQWNTTAEHQLSVLDLLCDDGLNGNMEEDIVHEAHVAFSVEGLGTVGTETPVHSPQRPNRTLSYGFSPSPKAAGRLQLSRKFNSSDAQRQDVDLPLVGNPLKFSSDIMDSLSGPKWRSFALRETRQHDGYSSKKNNYIGYHNEDEWDDRTSFQYQSFLDEREPALSWNTWQTRNDDNAADDLIYRDYNMTDFSFDGPHVPIRTTGKVTDKFDISESTFSFSKHETSEYDFDFLNSNRARFHVDTMVDRHPTEEKKLDFNRVTSKPDRYSSMTEDGRDNFSLQSEESCSSSAGNRYFTIKLNIKTGWEKRTGQWFQRLWCHTS</sequence>
<dbReference type="PANTHER" id="PTHR37722:SF2">
    <property type="entry name" value="OS01G0167700 PROTEIN"/>
    <property type="match status" value="1"/>
</dbReference>
<organism evidence="2 4">
    <name type="scientific">Ficus carica</name>
    <name type="common">Common fig</name>
    <dbReference type="NCBI Taxonomy" id="3494"/>
    <lineage>
        <taxon>Eukaryota</taxon>
        <taxon>Viridiplantae</taxon>
        <taxon>Streptophyta</taxon>
        <taxon>Embryophyta</taxon>
        <taxon>Tracheophyta</taxon>
        <taxon>Spermatophyta</taxon>
        <taxon>Magnoliopsida</taxon>
        <taxon>eudicotyledons</taxon>
        <taxon>Gunneridae</taxon>
        <taxon>Pentapetalae</taxon>
        <taxon>rosids</taxon>
        <taxon>fabids</taxon>
        <taxon>Rosales</taxon>
        <taxon>Moraceae</taxon>
        <taxon>Ficeae</taxon>
        <taxon>Ficus</taxon>
    </lineage>
</organism>
<dbReference type="AlphaFoldDB" id="A0AA87Z8J9"/>